<dbReference type="InterPro" id="IPR012910">
    <property type="entry name" value="Plug_dom"/>
</dbReference>
<proteinExistence type="inferred from homology"/>
<evidence type="ECO:0000256" key="9">
    <source>
        <dbReference type="RuleBase" id="RU003357"/>
    </source>
</evidence>
<evidence type="ECO:0000256" key="3">
    <source>
        <dbReference type="ARBA" id="ARBA00022452"/>
    </source>
</evidence>
<dbReference type="Proteomes" id="UP000653730">
    <property type="component" value="Unassembled WGS sequence"/>
</dbReference>
<evidence type="ECO:0000256" key="5">
    <source>
        <dbReference type="ARBA" id="ARBA00023077"/>
    </source>
</evidence>
<dbReference type="AlphaFoldDB" id="A0A926Q496"/>
<dbReference type="InterPro" id="IPR000531">
    <property type="entry name" value="Beta-barrel_TonB"/>
</dbReference>
<keyword evidence="10" id="KW-0732">Signal</keyword>
<dbReference type="SUPFAM" id="SSF49464">
    <property type="entry name" value="Carboxypeptidase regulatory domain-like"/>
    <property type="match status" value="1"/>
</dbReference>
<feature type="chain" id="PRO_5037389259" evidence="10">
    <location>
        <begin position="18"/>
        <end position="817"/>
    </location>
</feature>
<evidence type="ECO:0000256" key="6">
    <source>
        <dbReference type="ARBA" id="ARBA00023136"/>
    </source>
</evidence>
<keyword evidence="2 8" id="KW-0813">Transport</keyword>
<accession>A0A926Q496</accession>
<evidence type="ECO:0000259" key="11">
    <source>
        <dbReference type="Pfam" id="PF00593"/>
    </source>
</evidence>
<evidence type="ECO:0000256" key="8">
    <source>
        <dbReference type="PROSITE-ProRule" id="PRU01360"/>
    </source>
</evidence>
<feature type="non-terminal residue" evidence="13">
    <location>
        <position position="817"/>
    </location>
</feature>
<keyword evidence="7 8" id="KW-0998">Cell outer membrane</keyword>
<comment type="subcellular location">
    <subcellularLocation>
        <location evidence="1 8">Cell outer membrane</location>
        <topology evidence="1 8">Multi-pass membrane protein</topology>
    </subcellularLocation>
</comment>
<keyword evidence="4 8" id="KW-0812">Transmembrane</keyword>
<dbReference type="GO" id="GO:0009279">
    <property type="term" value="C:cell outer membrane"/>
    <property type="evidence" value="ECO:0007669"/>
    <property type="project" value="UniProtKB-SubCell"/>
</dbReference>
<dbReference type="Pfam" id="PF00593">
    <property type="entry name" value="TonB_dep_Rec_b-barrel"/>
    <property type="match status" value="1"/>
</dbReference>
<dbReference type="PROSITE" id="PS52016">
    <property type="entry name" value="TONB_DEPENDENT_REC_3"/>
    <property type="match status" value="1"/>
</dbReference>
<dbReference type="InterPro" id="IPR023997">
    <property type="entry name" value="TonB-dep_OMP_SusC/RagA_CS"/>
</dbReference>
<evidence type="ECO:0000256" key="4">
    <source>
        <dbReference type="ARBA" id="ARBA00022692"/>
    </source>
</evidence>
<comment type="similarity">
    <text evidence="8 9">Belongs to the TonB-dependent receptor family.</text>
</comment>
<evidence type="ECO:0000313" key="14">
    <source>
        <dbReference type="Proteomes" id="UP000653730"/>
    </source>
</evidence>
<dbReference type="InterPro" id="IPR023996">
    <property type="entry name" value="TonB-dep_OMP_SusC/RagA"/>
</dbReference>
<dbReference type="InterPro" id="IPR008969">
    <property type="entry name" value="CarboxyPept-like_regulatory"/>
</dbReference>
<keyword evidence="3 8" id="KW-1134">Transmembrane beta strand</keyword>
<dbReference type="SUPFAM" id="SSF56935">
    <property type="entry name" value="Porins"/>
    <property type="match status" value="1"/>
</dbReference>
<evidence type="ECO:0000313" key="13">
    <source>
        <dbReference type="EMBL" id="MBC9798367.1"/>
    </source>
</evidence>
<gene>
    <name evidence="13" type="ORF">IBL28_20535</name>
</gene>
<evidence type="ECO:0000256" key="7">
    <source>
        <dbReference type="ARBA" id="ARBA00023237"/>
    </source>
</evidence>
<keyword evidence="14" id="KW-1185">Reference proteome</keyword>
<dbReference type="RefSeq" id="WP_187967488.1">
    <property type="nucleotide sequence ID" value="NZ_JACVDC010000109.1"/>
</dbReference>
<feature type="domain" description="TonB-dependent receptor-like beta-barrel" evidence="11">
    <location>
        <begin position="311"/>
        <end position="790"/>
    </location>
</feature>
<comment type="caution">
    <text evidence="13">The sequence shown here is derived from an EMBL/GenBank/DDBJ whole genome shotgun (WGS) entry which is preliminary data.</text>
</comment>
<keyword evidence="5 9" id="KW-0798">TonB box</keyword>
<dbReference type="Gene3D" id="2.60.40.1120">
    <property type="entry name" value="Carboxypeptidase-like, regulatory domain"/>
    <property type="match status" value="1"/>
</dbReference>
<dbReference type="Pfam" id="PF13715">
    <property type="entry name" value="CarbopepD_reg_2"/>
    <property type="match status" value="1"/>
</dbReference>
<reference evidence="13 14" key="1">
    <citation type="submission" date="2020-09" db="EMBL/GenBank/DDBJ databases">
        <title>Sinomicrobium weinanense sp. nov., a halophilic bacteria isolated from saline-alkali soil.</title>
        <authorList>
            <person name="Wu P."/>
            <person name="Ren H."/>
            <person name="Mei Y."/>
            <person name="Liang Y."/>
            <person name="Chen Z."/>
        </authorList>
    </citation>
    <scope>NUCLEOTIDE SEQUENCE [LARGE SCALE GENOMIC DNA]</scope>
    <source>
        <strain evidence="13 14">FJxs</strain>
    </source>
</reference>
<dbReference type="Gene3D" id="2.40.170.20">
    <property type="entry name" value="TonB-dependent receptor, beta-barrel domain"/>
    <property type="match status" value="1"/>
</dbReference>
<dbReference type="NCBIfam" id="TIGR04057">
    <property type="entry name" value="SusC_RagA_signa"/>
    <property type="match status" value="1"/>
</dbReference>
<evidence type="ECO:0000256" key="10">
    <source>
        <dbReference type="SAM" id="SignalP"/>
    </source>
</evidence>
<name>A0A926Q496_9FLAO</name>
<dbReference type="NCBIfam" id="TIGR04056">
    <property type="entry name" value="OMP_RagA_SusC"/>
    <property type="match status" value="1"/>
</dbReference>
<evidence type="ECO:0000259" key="12">
    <source>
        <dbReference type="Pfam" id="PF07715"/>
    </source>
</evidence>
<dbReference type="Pfam" id="PF07715">
    <property type="entry name" value="Plug"/>
    <property type="match status" value="1"/>
</dbReference>
<dbReference type="EMBL" id="JACVDC010000109">
    <property type="protein sequence ID" value="MBC9798367.1"/>
    <property type="molecule type" value="Genomic_DNA"/>
</dbReference>
<organism evidence="13 14">
    <name type="scientific">Sinomicrobium weinanense</name>
    <dbReference type="NCBI Taxonomy" id="2842200"/>
    <lineage>
        <taxon>Bacteria</taxon>
        <taxon>Pseudomonadati</taxon>
        <taxon>Bacteroidota</taxon>
        <taxon>Flavobacteriia</taxon>
        <taxon>Flavobacteriales</taxon>
        <taxon>Flavobacteriaceae</taxon>
        <taxon>Sinomicrobium</taxon>
    </lineage>
</organism>
<dbReference type="Gene3D" id="2.170.130.10">
    <property type="entry name" value="TonB-dependent receptor, plug domain"/>
    <property type="match status" value="1"/>
</dbReference>
<evidence type="ECO:0000256" key="2">
    <source>
        <dbReference type="ARBA" id="ARBA00022448"/>
    </source>
</evidence>
<feature type="signal peptide" evidence="10">
    <location>
        <begin position="1"/>
        <end position="17"/>
    </location>
</feature>
<keyword evidence="6 8" id="KW-0472">Membrane</keyword>
<evidence type="ECO:0000256" key="1">
    <source>
        <dbReference type="ARBA" id="ARBA00004571"/>
    </source>
</evidence>
<sequence>MLLLALVVLVYSSSTYAQQTEQLIQGTVTSEDDGQPLPGANILVKGTTTGSVTDFNGQFSITVAGDASKTLVISYIGYITREITLQEGQTTITVALKSDTNALEEVVLLGSSVTQSRKKIGNAITTLKAQDIVKTPTPSVTAAIQGKIPGAQITQNSGDPAGGFSIRLRGPSTISGSSEPLYVIDGVITSNLTTNVTNLNVEAGDAQPGQNRMADINPNDIESINILNGSAAAAIYGSRASNGVVIINTKQGGIGSGDPEFFFKSSFNVNQLRKDVYTNLRGEQFESGLGERLWPIFGMDENGNLTPFENLSTNKFDVTRYDYQDEIFQTGYGTDNYFSMKGSTDVLGYNASVGYTTNEGIIKNTSFKRFSVRLGLNHKVTDWLSYDAGLYYANSKSDEKPDGNVFWSPINSINISNNIYDATRRDENGNLMAVEPTRINPLSIVETFDINQKINRFIPHFKATLKPLDFLTVNQVFGADTYTQKGHIYIPVYPYPDVNPSYFDKGYLADTEAEIFNWNYDATAKFDFDLSSSLNSETTIGYNFQSSKITLEGTQGRDLDENRNPTVPLRSPVSEDRLDIFGFFLQQSLSYKDRYFLTLAGRIDGATNFDPDQRTNFYPKVSGSYLLSQEPFWQKGGIKDIFNSVRLRSSYGEAGNLTAISPYERFGSYSRDDFFGADHSLSQDSRLGNLGLKPERTKEFEIGTDVSMLQNRVSFLLTYYKQNISDLIVNRVLSPSEGGLSRTENVGNMKNRGWEAYLNVTPVKNDNWEWDLSFNFSTNKNEVTNTSGGPISIASVSGALPQVREGEPLGVFYGTYY</sequence>
<protein>
    <submittedName>
        <fullName evidence="13">SusC/RagA family TonB-linked outer membrane protein</fullName>
    </submittedName>
</protein>
<dbReference type="InterPro" id="IPR036942">
    <property type="entry name" value="Beta-barrel_TonB_sf"/>
</dbReference>
<feature type="domain" description="TonB-dependent receptor plug" evidence="12">
    <location>
        <begin position="118"/>
        <end position="244"/>
    </location>
</feature>
<dbReference type="InterPro" id="IPR037066">
    <property type="entry name" value="Plug_dom_sf"/>
</dbReference>
<dbReference type="InterPro" id="IPR039426">
    <property type="entry name" value="TonB-dep_rcpt-like"/>
</dbReference>